<accession>A0A2M7XHC4</accession>
<gene>
    <name evidence="7" type="primary">rpsH</name>
    <name evidence="9" type="ORF">CO172_02280</name>
</gene>
<protein>
    <recommendedName>
        <fullName evidence="6 7">Small ribosomal subunit protein uS8</fullName>
    </recommendedName>
</protein>
<keyword evidence="3 7" id="KW-0694">RNA-binding</keyword>
<evidence type="ECO:0000256" key="6">
    <source>
        <dbReference type="ARBA" id="ARBA00035258"/>
    </source>
</evidence>
<dbReference type="SUPFAM" id="SSF56047">
    <property type="entry name" value="Ribosomal protein S8"/>
    <property type="match status" value="1"/>
</dbReference>
<dbReference type="Gene3D" id="3.30.1490.10">
    <property type="match status" value="1"/>
</dbReference>
<dbReference type="InterPro" id="IPR047863">
    <property type="entry name" value="Ribosomal_uS8_CS"/>
</dbReference>
<comment type="caution">
    <text evidence="9">The sequence shown here is derived from an EMBL/GenBank/DDBJ whole genome shotgun (WGS) entry which is preliminary data.</text>
</comment>
<evidence type="ECO:0000256" key="4">
    <source>
        <dbReference type="ARBA" id="ARBA00022980"/>
    </source>
</evidence>
<organism evidence="9 10">
    <name type="scientific">Candidatus Uhrbacteria bacterium CG_4_9_14_3_um_filter_36_7</name>
    <dbReference type="NCBI Taxonomy" id="1975033"/>
    <lineage>
        <taxon>Bacteria</taxon>
        <taxon>Candidatus Uhriibacteriota</taxon>
    </lineage>
</organism>
<keyword evidence="4 7" id="KW-0689">Ribosomal protein</keyword>
<dbReference type="NCBIfam" id="NF001109">
    <property type="entry name" value="PRK00136.1"/>
    <property type="match status" value="1"/>
</dbReference>
<keyword evidence="2 7" id="KW-0699">rRNA-binding</keyword>
<dbReference type="PROSITE" id="PS00053">
    <property type="entry name" value="RIBOSOMAL_S8"/>
    <property type="match status" value="1"/>
</dbReference>
<evidence type="ECO:0000313" key="9">
    <source>
        <dbReference type="EMBL" id="PJA47273.1"/>
    </source>
</evidence>
<evidence type="ECO:0000256" key="8">
    <source>
        <dbReference type="RuleBase" id="RU003660"/>
    </source>
</evidence>
<dbReference type="GO" id="GO:0019843">
    <property type="term" value="F:rRNA binding"/>
    <property type="evidence" value="ECO:0007669"/>
    <property type="project" value="UniProtKB-UniRule"/>
</dbReference>
<reference evidence="10" key="1">
    <citation type="submission" date="2017-09" db="EMBL/GenBank/DDBJ databases">
        <title>Depth-based differentiation of microbial function through sediment-hosted aquifers and enrichment of novel symbionts in the deep terrestrial subsurface.</title>
        <authorList>
            <person name="Probst A.J."/>
            <person name="Ladd B."/>
            <person name="Jarett J.K."/>
            <person name="Geller-Mcgrath D.E."/>
            <person name="Sieber C.M.K."/>
            <person name="Emerson J.B."/>
            <person name="Anantharaman K."/>
            <person name="Thomas B.C."/>
            <person name="Malmstrom R."/>
            <person name="Stieglmeier M."/>
            <person name="Klingl A."/>
            <person name="Woyke T."/>
            <person name="Ryan C.M."/>
            <person name="Banfield J.F."/>
        </authorList>
    </citation>
    <scope>NUCLEOTIDE SEQUENCE [LARGE SCALE GENOMIC DNA]</scope>
</reference>
<dbReference type="InterPro" id="IPR000630">
    <property type="entry name" value="Ribosomal_uS8"/>
</dbReference>
<name>A0A2M7XHC4_9BACT</name>
<dbReference type="GO" id="GO:0005840">
    <property type="term" value="C:ribosome"/>
    <property type="evidence" value="ECO:0007669"/>
    <property type="project" value="UniProtKB-KW"/>
</dbReference>
<dbReference type="GO" id="GO:1990904">
    <property type="term" value="C:ribonucleoprotein complex"/>
    <property type="evidence" value="ECO:0007669"/>
    <property type="project" value="UniProtKB-KW"/>
</dbReference>
<dbReference type="InterPro" id="IPR035987">
    <property type="entry name" value="Ribosomal_uS8_sf"/>
</dbReference>
<sequence length="131" mass="15077">MITDPISDMLTRIRNAQLVKKAEIILPFSSIKQTIAKILEKEQYVHSVYEIEDGNKRLLRIVLSYGKNKEPRIQFIKRVSTPGRRVYAKFHELPYVRSNMGIAIISTSNGLMTNKEARTRHLGGEVICEVY</sequence>
<comment type="function">
    <text evidence="7">One of the primary rRNA binding proteins, it binds directly to 16S rRNA central domain where it helps coordinate assembly of the platform of the 30S subunit.</text>
</comment>
<evidence type="ECO:0000256" key="1">
    <source>
        <dbReference type="ARBA" id="ARBA00006471"/>
    </source>
</evidence>
<dbReference type="GO" id="GO:0003735">
    <property type="term" value="F:structural constituent of ribosome"/>
    <property type="evidence" value="ECO:0007669"/>
    <property type="project" value="InterPro"/>
</dbReference>
<evidence type="ECO:0000256" key="3">
    <source>
        <dbReference type="ARBA" id="ARBA00022884"/>
    </source>
</evidence>
<dbReference type="Proteomes" id="UP000229749">
    <property type="component" value="Unassembled WGS sequence"/>
</dbReference>
<comment type="similarity">
    <text evidence="1 7 8">Belongs to the universal ribosomal protein uS8 family.</text>
</comment>
<evidence type="ECO:0000256" key="2">
    <source>
        <dbReference type="ARBA" id="ARBA00022730"/>
    </source>
</evidence>
<dbReference type="HAMAP" id="MF_01302_B">
    <property type="entry name" value="Ribosomal_uS8_B"/>
    <property type="match status" value="1"/>
</dbReference>
<dbReference type="AlphaFoldDB" id="A0A2M7XHC4"/>
<evidence type="ECO:0000256" key="5">
    <source>
        <dbReference type="ARBA" id="ARBA00023274"/>
    </source>
</evidence>
<evidence type="ECO:0000256" key="7">
    <source>
        <dbReference type="HAMAP-Rule" id="MF_01302"/>
    </source>
</evidence>
<dbReference type="Gene3D" id="3.30.1370.30">
    <property type="match status" value="1"/>
</dbReference>
<dbReference type="FunFam" id="3.30.1490.10:FF:000001">
    <property type="entry name" value="30S ribosomal protein S8"/>
    <property type="match status" value="1"/>
</dbReference>
<dbReference type="Pfam" id="PF00410">
    <property type="entry name" value="Ribosomal_S8"/>
    <property type="match status" value="1"/>
</dbReference>
<dbReference type="GO" id="GO:0006412">
    <property type="term" value="P:translation"/>
    <property type="evidence" value="ECO:0007669"/>
    <property type="project" value="UniProtKB-UniRule"/>
</dbReference>
<dbReference type="FunFam" id="3.30.1370.30:FF:000002">
    <property type="entry name" value="30S ribosomal protein S8"/>
    <property type="match status" value="1"/>
</dbReference>
<dbReference type="PANTHER" id="PTHR11758">
    <property type="entry name" value="40S RIBOSOMAL PROTEIN S15A"/>
    <property type="match status" value="1"/>
</dbReference>
<proteinExistence type="inferred from homology"/>
<dbReference type="EMBL" id="PFWS01000034">
    <property type="protein sequence ID" value="PJA47273.1"/>
    <property type="molecule type" value="Genomic_DNA"/>
</dbReference>
<evidence type="ECO:0000313" key="10">
    <source>
        <dbReference type="Proteomes" id="UP000229749"/>
    </source>
</evidence>
<dbReference type="GO" id="GO:0005737">
    <property type="term" value="C:cytoplasm"/>
    <property type="evidence" value="ECO:0007669"/>
    <property type="project" value="UniProtKB-ARBA"/>
</dbReference>
<comment type="subunit">
    <text evidence="7">Part of the 30S ribosomal subunit. Contacts proteins S5 and S12.</text>
</comment>
<keyword evidence="5 7" id="KW-0687">Ribonucleoprotein</keyword>